<feature type="compositionally biased region" description="Basic and acidic residues" evidence="5">
    <location>
        <begin position="252"/>
        <end position="270"/>
    </location>
</feature>
<dbReference type="STRING" id="1296120.A0A1B9GS39"/>
<sequence>MATTGEIIYKGFAPTIKIIICIGIGYLLTKRCNFLPVNAKGVSIISLNVSLPALVFGSMIQAFTSENIKSFGPLFMCAVIYQLLGLLFALITREFFYVPADFQYGILVLGILFNWGNLPTAIVQTLAKSEPFDPATDEELGVAYIAVFVLVTTISTWPLGLHKVCAWDFREENLKKPPPPPLRERWSNRWKSLQDLFKRNKVKSDESDEERGEIEKTRTRTQTQTSAASRLRRPQPTSVQSSGDTLQSSDQLNEKKRFSVAGSDKDHTDEQGDTVPADLIYRAKSHNIGADISRKKSRASSFHSMMETTRPIPPTAPLEASGIAEPCYDPSSSSQPNQLAPVCSHRGREEYNYHHPMTPAPSLTDKKKPLSKRLWPLVEPFLSPFMAAIVMGILCSTIKPVKALFVNTVDGYSGTVIPFAPDGNPPLSFIADTATFLGGISIPCGLMLLGASFGRLKMPKKWSDIPFGAIIAMTVFKMVILPIFGVFFIQALRDHSNLFPKEDKMRLFVSILLSGTPSSVNQLVITQLYNPNGTADTLSMFLALQYILMPILST</sequence>
<dbReference type="Pfam" id="PF03547">
    <property type="entry name" value="Mem_trans"/>
    <property type="match status" value="1"/>
</dbReference>
<keyword evidence="4 6" id="KW-0472">Membrane</keyword>
<dbReference type="InterPro" id="IPR040254">
    <property type="entry name" value="Ecm3-like"/>
</dbReference>
<dbReference type="OrthoDB" id="435607at2759"/>
<keyword evidence="2 6" id="KW-0812">Transmembrane</keyword>
<evidence type="ECO:0000313" key="7">
    <source>
        <dbReference type="EMBL" id="OCF33836.1"/>
    </source>
</evidence>
<feature type="transmembrane region" description="Helical" evidence="6">
    <location>
        <begin position="465"/>
        <end position="487"/>
    </location>
</feature>
<feature type="transmembrane region" description="Helical" evidence="6">
    <location>
        <begin position="12"/>
        <end position="29"/>
    </location>
</feature>
<reference evidence="7 8" key="1">
    <citation type="submission" date="2013-07" db="EMBL/GenBank/DDBJ databases">
        <title>The Genome Sequence of Cryptococcus heveanensis BCC8398.</title>
        <authorList>
            <consortium name="The Broad Institute Genome Sequencing Platform"/>
            <person name="Cuomo C."/>
            <person name="Litvintseva A."/>
            <person name="Chen Y."/>
            <person name="Heitman J."/>
            <person name="Sun S."/>
            <person name="Springer D."/>
            <person name="Dromer F."/>
            <person name="Young S.K."/>
            <person name="Zeng Q."/>
            <person name="Gargeya S."/>
            <person name="Fitzgerald M."/>
            <person name="Abouelleil A."/>
            <person name="Alvarado L."/>
            <person name="Berlin A.M."/>
            <person name="Chapman S.B."/>
            <person name="Dewar J."/>
            <person name="Goldberg J."/>
            <person name="Griggs A."/>
            <person name="Gujja S."/>
            <person name="Hansen M."/>
            <person name="Howarth C."/>
            <person name="Imamovic A."/>
            <person name="Larimer J."/>
            <person name="McCowan C."/>
            <person name="Murphy C."/>
            <person name="Pearson M."/>
            <person name="Priest M."/>
            <person name="Roberts A."/>
            <person name="Saif S."/>
            <person name="Shea T."/>
            <person name="Sykes S."/>
            <person name="Wortman J."/>
            <person name="Nusbaum C."/>
            <person name="Birren B."/>
        </authorList>
    </citation>
    <scope>NUCLEOTIDE SEQUENCE [LARGE SCALE GENOMIC DNA]</scope>
    <source>
        <strain evidence="7 8">BCC8398</strain>
    </source>
</reference>
<feature type="transmembrane region" description="Helical" evidence="6">
    <location>
        <begin position="374"/>
        <end position="394"/>
    </location>
</feature>
<feature type="compositionally biased region" description="Low complexity" evidence="5">
    <location>
        <begin position="220"/>
        <end position="229"/>
    </location>
</feature>
<dbReference type="PANTHER" id="PTHR31274">
    <property type="entry name" value="PROTEIN ECM3"/>
    <property type="match status" value="1"/>
</dbReference>
<accession>A0A1B9GS39</accession>
<dbReference type="GO" id="GO:0016020">
    <property type="term" value="C:membrane"/>
    <property type="evidence" value="ECO:0007669"/>
    <property type="project" value="UniProtKB-SubCell"/>
</dbReference>
<feature type="transmembrane region" description="Helical" evidence="6">
    <location>
        <begin position="41"/>
        <end position="64"/>
    </location>
</feature>
<dbReference type="EMBL" id="KI669503">
    <property type="protein sequence ID" value="OCF33836.1"/>
    <property type="molecule type" value="Genomic_DNA"/>
</dbReference>
<comment type="subcellular location">
    <subcellularLocation>
        <location evidence="1">Membrane</location>
        <topology evidence="1">Multi-pass membrane protein</topology>
    </subcellularLocation>
</comment>
<dbReference type="InterPro" id="IPR004776">
    <property type="entry name" value="Mem_transp_PIN-like"/>
</dbReference>
<evidence type="ECO:0000256" key="1">
    <source>
        <dbReference type="ARBA" id="ARBA00004141"/>
    </source>
</evidence>
<name>A0A1B9GS39_9TREE</name>
<feature type="transmembrane region" description="Helical" evidence="6">
    <location>
        <begin position="434"/>
        <end position="453"/>
    </location>
</feature>
<dbReference type="AlphaFoldDB" id="A0A1B9GS39"/>
<dbReference type="Proteomes" id="UP000092666">
    <property type="component" value="Unassembled WGS sequence"/>
</dbReference>
<feature type="region of interest" description="Disordered" evidence="5">
    <location>
        <begin position="201"/>
        <end position="277"/>
    </location>
</feature>
<feature type="compositionally biased region" description="Polar residues" evidence="5">
    <location>
        <begin position="235"/>
        <end position="251"/>
    </location>
</feature>
<dbReference type="PANTHER" id="PTHR31274:SF1">
    <property type="entry name" value="AGL149CP"/>
    <property type="match status" value="1"/>
</dbReference>
<keyword evidence="3 6" id="KW-1133">Transmembrane helix</keyword>
<feature type="transmembrane region" description="Helical" evidence="6">
    <location>
        <begin position="104"/>
        <end position="122"/>
    </location>
</feature>
<reference evidence="8" key="2">
    <citation type="submission" date="2013-12" db="EMBL/GenBank/DDBJ databases">
        <title>Evolution of pathogenesis and genome organization in the Tremellales.</title>
        <authorList>
            <person name="Cuomo C."/>
            <person name="Litvintseva A."/>
            <person name="Heitman J."/>
            <person name="Chen Y."/>
            <person name="Sun S."/>
            <person name="Springer D."/>
            <person name="Dromer F."/>
            <person name="Young S."/>
            <person name="Zeng Q."/>
            <person name="Chapman S."/>
            <person name="Gujja S."/>
            <person name="Saif S."/>
            <person name="Birren B."/>
        </authorList>
    </citation>
    <scope>NUCLEOTIDE SEQUENCE [LARGE SCALE GENOMIC DNA]</scope>
    <source>
        <strain evidence="8">BCC8398</strain>
    </source>
</reference>
<keyword evidence="8" id="KW-1185">Reference proteome</keyword>
<organism evidence="7 8">
    <name type="scientific">Kwoniella heveanensis BCC8398</name>
    <dbReference type="NCBI Taxonomy" id="1296120"/>
    <lineage>
        <taxon>Eukaryota</taxon>
        <taxon>Fungi</taxon>
        <taxon>Dikarya</taxon>
        <taxon>Basidiomycota</taxon>
        <taxon>Agaricomycotina</taxon>
        <taxon>Tremellomycetes</taxon>
        <taxon>Tremellales</taxon>
        <taxon>Cryptococcaceae</taxon>
        <taxon>Kwoniella</taxon>
    </lineage>
</organism>
<feature type="transmembrane region" description="Helical" evidence="6">
    <location>
        <begin position="70"/>
        <end position="92"/>
    </location>
</feature>
<evidence type="ECO:0000256" key="5">
    <source>
        <dbReference type="SAM" id="MobiDB-lite"/>
    </source>
</evidence>
<gene>
    <name evidence="7" type="ORF">I316_04548</name>
</gene>
<evidence type="ECO:0000256" key="6">
    <source>
        <dbReference type="SAM" id="Phobius"/>
    </source>
</evidence>
<evidence type="ECO:0000313" key="8">
    <source>
        <dbReference type="Proteomes" id="UP000092666"/>
    </source>
</evidence>
<evidence type="ECO:0000256" key="2">
    <source>
        <dbReference type="ARBA" id="ARBA00022692"/>
    </source>
</evidence>
<evidence type="ECO:0000256" key="3">
    <source>
        <dbReference type="ARBA" id="ARBA00022989"/>
    </source>
</evidence>
<feature type="transmembrane region" description="Helical" evidence="6">
    <location>
        <begin position="142"/>
        <end position="161"/>
    </location>
</feature>
<protein>
    <submittedName>
        <fullName evidence="7">Membrane protein</fullName>
    </submittedName>
</protein>
<dbReference type="GO" id="GO:0055085">
    <property type="term" value="P:transmembrane transport"/>
    <property type="evidence" value="ECO:0007669"/>
    <property type="project" value="InterPro"/>
</dbReference>
<proteinExistence type="predicted"/>
<evidence type="ECO:0000256" key="4">
    <source>
        <dbReference type="ARBA" id="ARBA00023136"/>
    </source>
</evidence>